<keyword evidence="3" id="KW-1185">Reference proteome</keyword>
<dbReference type="EMBL" id="NWUJ01000006">
    <property type="protein sequence ID" value="PFH34576.1"/>
    <property type="molecule type" value="Genomic_DNA"/>
</dbReference>
<protein>
    <submittedName>
        <fullName evidence="2">Uncharacterized protein</fullName>
    </submittedName>
</protein>
<evidence type="ECO:0000313" key="3">
    <source>
        <dbReference type="Proteomes" id="UP000224006"/>
    </source>
</evidence>
<sequence>MPNNPKTVSLQEELRQSLSQLPLDILLPLVAEFKPETAAGVRALADQGLDERLVVSMLCDEDTVLSASFQQPPSFAGAQQSSTSGFNFRSPLMHILSAGHEQHVEECSSPISAVACAKCIPEGHQYLAYECDAEATNAKPVSNQDYHASVDTVSTAASQRVADEVPAANVCVSMTSTGGPSVSGGVGSSRNYMGPDNRLPDEERMTRGQQVS</sequence>
<comment type="caution">
    <text evidence="2">The sequence shown here is derived from an EMBL/GenBank/DDBJ whole genome shotgun (WGS) entry which is preliminary data.</text>
</comment>
<organism evidence="2 3">
    <name type="scientific">Besnoitia besnoiti</name>
    <name type="common">Apicomplexan protozoan</name>
    <dbReference type="NCBI Taxonomy" id="94643"/>
    <lineage>
        <taxon>Eukaryota</taxon>
        <taxon>Sar</taxon>
        <taxon>Alveolata</taxon>
        <taxon>Apicomplexa</taxon>
        <taxon>Conoidasida</taxon>
        <taxon>Coccidia</taxon>
        <taxon>Eucoccidiorida</taxon>
        <taxon>Eimeriorina</taxon>
        <taxon>Sarcocystidae</taxon>
        <taxon>Besnoitia</taxon>
    </lineage>
</organism>
<dbReference type="KEGG" id="bbes:BESB_066090"/>
<dbReference type="GeneID" id="40311535"/>
<accession>A0A2A9MF52</accession>
<dbReference type="VEuPathDB" id="ToxoDB:BESB_066090"/>
<dbReference type="RefSeq" id="XP_029218585.1">
    <property type="nucleotide sequence ID" value="XM_029365002.1"/>
</dbReference>
<evidence type="ECO:0000256" key="1">
    <source>
        <dbReference type="SAM" id="MobiDB-lite"/>
    </source>
</evidence>
<dbReference type="Proteomes" id="UP000224006">
    <property type="component" value="Chromosome VI"/>
</dbReference>
<feature type="region of interest" description="Disordered" evidence="1">
    <location>
        <begin position="176"/>
        <end position="212"/>
    </location>
</feature>
<name>A0A2A9MF52_BESBE</name>
<reference evidence="2 3" key="1">
    <citation type="submission" date="2017-09" db="EMBL/GenBank/DDBJ databases">
        <title>Genome sequencing of Besnoitia besnoiti strain Bb-Ger1.</title>
        <authorList>
            <person name="Schares G."/>
            <person name="Venepally P."/>
            <person name="Lorenzi H.A."/>
        </authorList>
    </citation>
    <scope>NUCLEOTIDE SEQUENCE [LARGE SCALE GENOMIC DNA]</scope>
    <source>
        <strain evidence="2 3">Bb-Ger1</strain>
    </source>
</reference>
<dbReference type="OrthoDB" id="330537at2759"/>
<evidence type="ECO:0000313" key="2">
    <source>
        <dbReference type="EMBL" id="PFH34576.1"/>
    </source>
</evidence>
<dbReference type="AlphaFoldDB" id="A0A2A9MF52"/>
<gene>
    <name evidence="2" type="ORF">BESB_066090</name>
</gene>
<proteinExistence type="predicted"/>